<reference evidence="2" key="1">
    <citation type="submission" date="2020-09" db="EMBL/GenBank/DDBJ databases">
        <title>Genome-Enabled Discovery of Anthraquinone Biosynthesis in Senna tora.</title>
        <authorList>
            <person name="Kang S.-H."/>
            <person name="Pandey R.P."/>
            <person name="Lee C.-M."/>
            <person name="Sim J.-S."/>
            <person name="Jeong J.-T."/>
            <person name="Choi B.-S."/>
            <person name="Jung M."/>
            <person name="Ginzburg D."/>
            <person name="Zhao K."/>
            <person name="Won S.Y."/>
            <person name="Oh T.-J."/>
            <person name="Yu Y."/>
            <person name="Kim N.-H."/>
            <person name="Lee O.R."/>
            <person name="Lee T.-H."/>
            <person name="Bashyal P."/>
            <person name="Kim T.-S."/>
            <person name="Lee W.-H."/>
            <person name="Kawkins C."/>
            <person name="Kim C.-K."/>
            <person name="Kim J.S."/>
            <person name="Ahn B.O."/>
            <person name="Rhee S.Y."/>
            <person name="Sohng J.K."/>
        </authorList>
    </citation>
    <scope>NUCLEOTIDE SEQUENCE</scope>
    <source>
        <tissue evidence="2">Leaf</tissue>
    </source>
</reference>
<sequence length="86" mass="9375">MGKVHESLARAGKSTEISSPPSKKSRPSSQTSKPFLVDLTKPLPSPPSLIPPGAKKDVLSLDYDLEIHTRIGDHAAAPRWQKLMTF</sequence>
<evidence type="ECO:0000313" key="2">
    <source>
        <dbReference type="EMBL" id="KAF7807508.1"/>
    </source>
</evidence>
<name>A0A834SQY3_9FABA</name>
<organism evidence="2 3">
    <name type="scientific">Senna tora</name>
    <dbReference type="NCBI Taxonomy" id="362788"/>
    <lineage>
        <taxon>Eukaryota</taxon>
        <taxon>Viridiplantae</taxon>
        <taxon>Streptophyta</taxon>
        <taxon>Embryophyta</taxon>
        <taxon>Tracheophyta</taxon>
        <taxon>Spermatophyta</taxon>
        <taxon>Magnoliopsida</taxon>
        <taxon>eudicotyledons</taxon>
        <taxon>Gunneridae</taxon>
        <taxon>Pentapetalae</taxon>
        <taxon>rosids</taxon>
        <taxon>fabids</taxon>
        <taxon>Fabales</taxon>
        <taxon>Fabaceae</taxon>
        <taxon>Caesalpinioideae</taxon>
        <taxon>Cassia clade</taxon>
        <taxon>Senna</taxon>
    </lineage>
</organism>
<dbReference type="EMBL" id="JAAIUW010000012">
    <property type="protein sequence ID" value="KAF7807508.1"/>
    <property type="molecule type" value="Genomic_DNA"/>
</dbReference>
<keyword evidence="3" id="KW-1185">Reference proteome</keyword>
<dbReference type="AlphaFoldDB" id="A0A834SQY3"/>
<dbReference type="Proteomes" id="UP000634136">
    <property type="component" value="Unassembled WGS sequence"/>
</dbReference>
<evidence type="ECO:0000313" key="3">
    <source>
        <dbReference type="Proteomes" id="UP000634136"/>
    </source>
</evidence>
<feature type="region of interest" description="Disordered" evidence="1">
    <location>
        <begin position="1"/>
        <end position="53"/>
    </location>
</feature>
<proteinExistence type="predicted"/>
<gene>
    <name evidence="2" type="ORF">G2W53_039669</name>
</gene>
<protein>
    <submittedName>
        <fullName evidence="2">Uncharacterized protein</fullName>
    </submittedName>
</protein>
<accession>A0A834SQY3</accession>
<feature type="compositionally biased region" description="Low complexity" evidence="1">
    <location>
        <begin position="18"/>
        <end position="34"/>
    </location>
</feature>
<comment type="caution">
    <text evidence="2">The sequence shown here is derived from an EMBL/GenBank/DDBJ whole genome shotgun (WGS) entry which is preliminary data.</text>
</comment>
<evidence type="ECO:0000256" key="1">
    <source>
        <dbReference type="SAM" id="MobiDB-lite"/>
    </source>
</evidence>